<keyword evidence="2" id="KW-1185">Reference proteome</keyword>
<protein>
    <submittedName>
        <fullName evidence="1">Uncharacterized protein</fullName>
    </submittedName>
</protein>
<evidence type="ECO:0000313" key="1">
    <source>
        <dbReference type="EMBL" id="MFJ2821716.1"/>
    </source>
</evidence>
<name>A0ABW8EEP6_STRT5</name>
<gene>
    <name evidence="1" type="ORF">ACIO7M_11420</name>
</gene>
<dbReference type="EMBL" id="JBIUYY010000004">
    <property type="protein sequence ID" value="MFJ2821716.1"/>
    <property type="molecule type" value="Genomic_DNA"/>
</dbReference>
<proteinExistence type="predicted"/>
<comment type="caution">
    <text evidence="1">The sequence shown here is derived from an EMBL/GenBank/DDBJ whole genome shotgun (WGS) entry which is preliminary data.</text>
</comment>
<sequence length="127" mass="13494">MLDEVTLRFIGTAAEQAPGVLAAVFDDMVRLRRRGGREASRAVGLSAAHESRLQAVVRAALLPRAGELDSYRSGLLSDAKSAYVIAARAVHRRAGIAEEHYELLLRPFAAAGIDVPPRAGGPPPRSA</sequence>
<organism evidence="1 2">
    <name type="scientific">Streptomyces toxytricini</name>
    <name type="common">Actinomyces toxytricini</name>
    <dbReference type="NCBI Taxonomy" id="67369"/>
    <lineage>
        <taxon>Bacteria</taxon>
        <taxon>Bacillati</taxon>
        <taxon>Actinomycetota</taxon>
        <taxon>Actinomycetes</taxon>
        <taxon>Kitasatosporales</taxon>
        <taxon>Streptomycetaceae</taxon>
        <taxon>Streptomyces</taxon>
    </lineage>
</organism>
<reference evidence="1 2" key="1">
    <citation type="submission" date="2024-10" db="EMBL/GenBank/DDBJ databases">
        <title>The Natural Products Discovery Center: Release of the First 8490 Sequenced Strains for Exploring Actinobacteria Biosynthetic Diversity.</title>
        <authorList>
            <person name="Kalkreuter E."/>
            <person name="Kautsar S.A."/>
            <person name="Yang D."/>
            <person name="Bader C.D."/>
            <person name="Teijaro C.N."/>
            <person name="Fluegel L."/>
            <person name="Davis C.M."/>
            <person name="Simpson J.R."/>
            <person name="Lauterbach L."/>
            <person name="Steele A.D."/>
            <person name="Gui C."/>
            <person name="Meng S."/>
            <person name="Li G."/>
            <person name="Viehrig K."/>
            <person name="Ye F."/>
            <person name="Su P."/>
            <person name="Kiefer A.F."/>
            <person name="Nichols A."/>
            <person name="Cepeda A.J."/>
            <person name="Yan W."/>
            <person name="Fan B."/>
            <person name="Jiang Y."/>
            <person name="Adhikari A."/>
            <person name="Zheng C.-J."/>
            <person name="Schuster L."/>
            <person name="Cowan T.M."/>
            <person name="Smanski M.J."/>
            <person name="Chevrette M.G."/>
            <person name="De Carvalho L.P.S."/>
            <person name="Shen B."/>
        </authorList>
    </citation>
    <scope>NUCLEOTIDE SEQUENCE [LARGE SCALE GENOMIC DNA]</scope>
    <source>
        <strain evidence="1 2">NPDC087220</strain>
    </source>
</reference>
<dbReference type="Proteomes" id="UP001617351">
    <property type="component" value="Unassembled WGS sequence"/>
</dbReference>
<dbReference type="RefSeq" id="WP_365515587.1">
    <property type="nucleotide sequence ID" value="NZ_JBFANW010000626.1"/>
</dbReference>
<evidence type="ECO:0000313" key="2">
    <source>
        <dbReference type="Proteomes" id="UP001617351"/>
    </source>
</evidence>
<accession>A0ABW8EEP6</accession>